<dbReference type="EMBL" id="AM114193">
    <property type="protein sequence ID" value="CAJ36016.1"/>
    <property type="molecule type" value="Genomic_DNA"/>
</dbReference>
<sequence length="286" mass="28955">MVFVKWNLIKLGVAALAAVIIIGVVAALVSGFMTAFKPDTNATTSSTTGYAGGARGGGGVSSAVATPAAGASPMPVAYGSPDGMPYQGMPPEGVSGIRQMPASPGTGFASAPASSAMSGPQSGYASQQQPGMQYPYPAGATPSQQTHPGAEGETGSSISNNRISSNSNNISISSNQPFSATSSPVTFLGGRTGSWFNAGLSADVSAPGVSTPLPGQGQEQGQRQQQSPVFIPPASSGAGTPAVSEEQLSPYEAGWRQVLLRLLEVLPLMFPGYFPGLQWYTVSSAY</sequence>
<organism evidence="2 3">
    <name type="scientific">Methanocella arvoryzae (strain DSM 22066 / NBRC 105507 / MRE50)</name>
    <dbReference type="NCBI Taxonomy" id="351160"/>
    <lineage>
        <taxon>Archaea</taxon>
        <taxon>Methanobacteriati</taxon>
        <taxon>Methanobacteriota</taxon>
        <taxon>Stenosarchaea group</taxon>
        <taxon>Methanomicrobia</taxon>
        <taxon>Methanocellales</taxon>
        <taxon>Methanocellaceae</taxon>
        <taxon>Methanocella</taxon>
    </lineage>
</organism>
<feature type="compositionally biased region" description="Low complexity" evidence="1">
    <location>
        <begin position="215"/>
        <end position="226"/>
    </location>
</feature>
<evidence type="ECO:0000256" key="1">
    <source>
        <dbReference type="SAM" id="MobiDB-lite"/>
    </source>
</evidence>
<accession>Q0W6H7</accession>
<feature type="region of interest" description="Disordered" evidence="1">
    <location>
        <begin position="100"/>
        <end position="178"/>
    </location>
</feature>
<dbReference type="Proteomes" id="UP000000663">
    <property type="component" value="Chromosome"/>
</dbReference>
<protein>
    <submittedName>
        <fullName evidence="2">Uncharacterized protein</fullName>
    </submittedName>
</protein>
<feature type="compositionally biased region" description="Low complexity" evidence="1">
    <location>
        <begin position="109"/>
        <end position="118"/>
    </location>
</feature>
<keyword evidence="3" id="KW-1185">Reference proteome</keyword>
<name>Q0W6H7_METAR</name>
<reference evidence="2 3" key="1">
    <citation type="journal article" date="2006" name="Science">
        <title>Genome of rice cluster I archaea -- the key methane producers in the rice rhizosphere.</title>
        <authorList>
            <person name="Erkel C."/>
            <person name="Kube M."/>
            <person name="Reinhardt R."/>
            <person name="Liesack W."/>
        </authorList>
    </citation>
    <scope>NUCLEOTIDE SEQUENCE [LARGE SCALE GENOMIC DNA]</scope>
    <source>
        <strain evidence="3">DSM 22066 / NBRC 105507 / MRE50</strain>
    </source>
</reference>
<proteinExistence type="predicted"/>
<feature type="region of interest" description="Disordered" evidence="1">
    <location>
        <begin position="206"/>
        <end position="245"/>
    </location>
</feature>
<feature type="compositionally biased region" description="Low complexity" evidence="1">
    <location>
        <begin position="156"/>
        <end position="175"/>
    </location>
</feature>
<dbReference type="GeneID" id="5145143"/>
<gene>
    <name evidence="2" type="ORF">RCIA25</name>
</gene>
<dbReference type="AlphaFoldDB" id="Q0W6H7"/>
<evidence type="ECO:0000313" key="2">
    <source>
        <dbReference type="EMBL" id="CAJ36016.1"/>
    </source>
</evidence>
<evidence type="ECO:0000313" key="3">
    <source>
        <dbReference type="Proteomes" id="UP000000663"/>
    </source>
</evidence>
<dbReference type="RefSeq" id="WP_012036491.1">
    <property type="nucleotide sequence ID" value="NC_009464.1"/>
</dbReference>
<dbReference type="KEGG" id="rci:RCIA25"/>
<feature type="compositionally biased region" description="Polar residues" evidence="1">
    <location>
        <begin position="119"/>
        <end position="131"/>
    </location>
</feature>